<keyword evidence="8" id="KW-1185">Reference proteome</keyword>
<organism evidence="7 8">
    <name type="scientific">Candidatus Neoehrlichia procyonis str. RAC413</name>
    <dbReference type="NCBI Taxonomy" id="1359163"/>
    <lineage>
        <taxon>Bacteria</taxon>
        <taxon>Pseudomonadati</taxon>
        <taxon>Pseudomonadota</taxon>
        <taxon>Alphaproteobacteria</taxon>
        <taxon>Rickettsiales</taxon>
        <taxon>Anaplasmataceae</taxon>
        <taxon>Candidatus Neoehrlichia</taxon>
    </lineage>
</organism>
<proteinExistence type="inferred from homology"/>
<dbReference type="InterPro" id="IPR017689">
    <property type="entry name" value="BamD"/>
</dbReference>
<comment type="similarity">
    <text evidence="4">Belongs to the BamD family.</text>
</comment>
<feature type="chain" id="PRO_5008987336" description="Outer membrane protein assembly factor BamD" evidence="4">
    <location>
        <begin position="22"/>
        <end position="242"/>
    </location>
</feature>
<dbReference type="STRING" id="1359163.NLO413_0913"/>
<dbReference type="HAMAP" id="MF_00922">
    <property type="entry name" value="OM_assembly_BamD"/>
    <property type="match status" value="1"/>
</dbReference>
<keyword evidence="1 4" id="KW-0732">Signal</keyword>
<dbReference type="Gene3D" id="1.25.40.10">
    <property type="entry name" value="Tetratricopeptide repeat domain"/>
    <property type="match status" value="1"/>
</dbReference>
<dbReference type="OrthoDB" id="9804044at2"/>
<dbReference type="GO" id="GO:0043165">
    <property type="term" value="P:Gram-negative-bacterium-type cell outer membrane assembly"/>
    <property type="evidence" value="ECO:0007669"/>
    <property type="project" value="UniProtKB-UniRule"/>
</dbReference>
<dbReference type="AlphaFoldDB" id="A0A0F3NN82"/>
<dbReference type="InterPro" id="IPR039565">
    <property type="entry name" value="BamD-like"/>
</dbReference>
<dbReference type="EMBL" id="LANX01000001">
    <property type="protein sequence ID" value="KJV69520.1"/>
    <property type="molecule type" value="Genomic_DNA"/>
</dbReference>
<protein>
    <recommendedName>
        <fullName evidence="4">Outer membrane protein assembly factor BamD</fullName>
    </recommendedName>
</protein>
<evidence type="ECO:0000313" key="8">
    <source>
        <dbReference type="Proteomes" id="UP000033562"/>
    </source>
</evidence>
<comment type="subunit">
    <text evidence="4">Part of the Bam complex.</text>
</comment>
<dbReference type="RefSeq" id="WP_084229837.1">
    <property type="nucleotide sequence ID" value="NZ_LANX01000001.1"/>
</dbReference>
<evidence type="ECO:0000313" key="7">
    <source>
        <dbReference type="EMBL" id="KJV69520.1"/>
    </source>
</evidence>
<evidence type="ECO:0000259" key="6">
    <source>
        <dbReference type="Pfam" id="PF13525"/>
    </source>
</evidence>
<feature type="domain" description="Outer membrane lipoprotein BamD-like" evidence="6">
    <location>
        <begin position="29"/>
        <end position="219"/>
    </location>
</feature>
<name>A0A0F3NN82_9RICK</name>
<dbReference type="PATRIC" id="fig|1359163.3.peg.885"/>
<comment type="function">
    <text evidence="4">Part of the outer membrane protein assembly complex, which is involved in assembly and insertion of beta-barrel proteins into the outer membrane.</text>
</comment>
<accession>A0A0F3NN82</accession>
<dbReference type="InterPro" id="IPR011990">
    <property type="entry name" value="TPR-like_helical_dom_sf"/>
</dbReference>
<comment type="caution">
    <text evidence="7">The sequence shown here is derived from an EMBL/GenBank/DDBJ whole genome shotgun (WGS) entry which is preliminary data.</text>
</comment>
<evidence type="ECO:0000256" key="4">
    <source>
        <dbReference type="HAMAP-Rule" id="MF_00922"/>
    </source>
</evidence>
<dbReference type="GO" id="GO:0009279">
    <property type="term" value="C:cell outer membrane"/>
    <property type="evidence" value="ECO:0007669"/>
    <property type="project" value="UniProtKB-SubCell"/>
</dbReference>
<reference evidence="7 8" key="1">
    <citation type="submission" date="2015-02" db="EMBL/GenBank/DDBJ databases">
        <title>Genome Sequencing of Rickettsiales.</title>
        <authorList>
            <person name="Daugherty S.C."/>
            <person name="Su Q."/>
            <person name="Abolude K."/>
            <person name="Beier-Sexton M."/>
            <person name="Carlyon J.A."/>
            <person name="Carter R."/>
            <person name="Day N.P."/>
            <person name="Dumler S.J."/>
            <person name="Dyachenko V."/>
            <person name="Godinez A."/>
            <person name="Kurtti T.J."/>
            <person name="Lichay M."/>
            <person name="Mullins K.E."/>
            <person name="Ott S."/>
            <person name="Pappas-Brown V."/>
            <person name="Paris D.H."/>
            <person name="Patel P."/>
            <person name="Richards A.L."/>
            <person name="Sadzewicz L."/>
            <person name="Sears K."/>
            <person name="Seidman D."/>
            <person name="Sengamalay N."/>
            <person name="Stenos J."/>
            <person name="Tallon L.J."/>
            <person name="Vincent G."/>
            <person name="Fraser C.M."/>
            <person name="Munderloh U."/>
            <person name="Dunning-Hotopp J.C."/>
        </authorList>
    </citation>
    <scope>NUCLEOTIDE SEQUENCE [LARGE SCALE GENOMIC DNA]</scope>
    <source>
        <strain evidence="7 8">RAC413</strain>
    </source>
</reference>
<keyword evidence="3 4" id="KW-0998">Cell outer membrane</keyword>
<dbReference type="SUPFAM" id="SSF48452">
    <property type="entry name" value="TPR-like"/>
    <property type="match status" value="1"/>
</dbReference>
<dbReference type="GO" id="GO:0051205">
    <property type="term" value="P:protein insertion into membrane"/>
    <property type="evidence" value="ECO:0007669"/>
    <property type="project" value="UniProtKB-UniRule"/>
</dbReference>
<keyword evidence="2 4" id="KW-0472">Membrane</keyword>
<feature type="repeat" description="TPR" evidence="5">
    <location>
        <begin position="30"/>
        <end position="63"/>
    </location>
</feature>
<dbReference type="Pfam" id="PF13525">
    <property type="entry name" value="YfiO"/>
    <property type="match status" value="1"/>
</dbReference>
<evidence type="ECO:0000256" key="3">
    <source>
        <dbReference type="ARBA" id="ARBA00023237"/>
    </source>
</evidence>
<dbReference type="InterPro" id="IPR019734">
    <property type="entry name" value="TPR_rpt"/>
</dbReference>
<evidence type="ECO:0000256" key="1">
    <source>
        <dbReference type="ARBA" id="ARBA00022729"/>
    </source>
</evidence>
<gene>
    <name evidence="7" type="primary">yfiO</name>
    <name evidence="4" type="synonym">bamD</name>
    <name evidence="7" type="ORF">NLO413_0913</name>
</gene>
<keyword evidence="5" id="KW-0802">TPR repeat</keyword>
<dbReference type="Proteomes" id="UP000033562">
    <property type="component" value="Unassembled WGS sequence"/>
</dbReference>
<evidence type="ECO:0000256" key="5">
    <source>
        <dbReference type="PROSITE-ProRule" id="PRU00339"/>
    </source>
</evidence>
<comment type="subcellular location">
    <subcellularLocation>
        <location evidence="4">Cell outer membrane</location>
    </subcellularLocation>
</comment>
<dbReference type="NCBIfam" id="TIGR03302">
    <property type="entry name" value="OM_YfiO"/>
    <property type="match status" value="1"/>
</dbReference>
<dbReference type="PROSITE" id="PS50005">
    <property type="entry name" value="TPR"/>
    <property type="match status" value="1"/>
</dbReference>
<feature type="signal peptide" evidence="4">
    <location>
        <begin position="1"/>
        <end position="21"/>
    </location>
</feature>
<sequence length="242" mass="27839" precursor="true">MNFLKVVLMLCCICFSSYVAANTKSFEEAASVLYNRGVQQFKAKKYENAIKTFAEIENLYPFSELAIKGNLIAAVANYQISDYASANALVDDYIQMYPNSENIDFAYYLRIISKYMQIQDIDLDQKVASEVLDLSSEFIKLFPDSEYVAVVKDKLTNVRHHVAGKEFSIGNFYLKRGEYVAALKRFNVILAQYNDTGYFPESVYRIYEIYLALGDEQTSHKYLLMLEKCCKGSIWNNLKTKK</sequence>
<evidence type="ECO:0000256" key="2">
    <source>
        <dbReference type="ARBA" id="ARBA00023136"/>
    </source>
</evidence>